<dbReference type="EMBL" id="KE343602">
    <property type="protein sequence ID" value="EXB36956.1"/>
    <property type="molecule type" value="Genomic_DNA"/>
</dbReference>
<dbReference type="Proteomes" id="UP000030645">
    <property type="component" value="Unassembled WGS sequence"/>
</dbReference>
<accession>W9QGP0</accession>
<keyword evidence="2" id="KW-1185">Reference proteome</keyword>
<reference evidence="2" key="1">
    <citation type="submission" date="2013-01" db="EMBL/GenBank/DDBJ databases">
        <title>Draft Genome Sequence of a Mulberry Tree, Morus notabilis C.K. Schneid.</title>
        <authorList>
            <person name="He N."/>
            <person name="Zhao S."/>
        </authorList>
    </citation>
    <scope>NUCLEOTIDE SEQUENCE</scope>
</reference>
<name>W9QGP0_9ROSA</name>
<dbReference type="AlphaFoldDB" id="W9QGP0"/>
<proteinExistence type="predicted"/>
<sequence>MVTDSPIPLKGVLEKDTKDLAAKLIFARGQAMFSLVCFDIEHIKRESNSLPSVLPENIYKGEQDAISENGISS</sequence>
<evidence type="ECO:0000313" key="2">
    <source>
        <dbReference type="Proteomes" id="UP000030645"/>
    </source>
</evidence>
<organism evidence="1 2">
    <name type="scientific">Morus notabilis</name>
    <dbReference type="NCBI Taxonomy" id="981085"/>
    <lineage>
        <taxon>Eukaryota</taxon>
        <taxon>Viridiplantae</taxon>
        <taxon>Streptophyta</taxon>
        <taxon>Embryophyta</taxon>
        <taxon>Tracheophyta</taxon>
        <taxon>Spermatophyta</taxon>
        <taxon>Magnoliopsida</taxon>
        <taxon>eudicotyledons</taxon>
        <taxon>Gunneridae</taxon>
        <taxon>Pentapetalae</taxon>
        <taxon>rosids</taxon>
        <taxon>fabids</taxon>
        <taxon>Rosales</taxon>
        <taxon>Moraceae</taxon>
        <taxon>Moreae</taxon>
        <taxon>Morus</taxon>
    </lineage>
</organism>
<gene>
    <name evidence="1" type="ORF">L484_018332</name>
</gene>
<protein>
    <submittedName>
        <fullName evidence="1">Uncharacterized protein</fullName>
    </submittedName>
</protein>
<evidence type="ECO:0000313" key="1">
    <source>
        <dbReference type="EMBL" id="EXB36956.1"/>
    </source>
</evidence>